<name>A0A813L0L3_POLGL</name>
<protein>
    <recommendedName>
        <fullName evidence="3">Exostosin GT47 domain-containing protein</fullName>
    </recommendedName>
</protein>
<dbReference type="Pfam" id="PF03016">
    <property type="entry name" value="Exostosin_GT47"/>
    <property type="match status" value="1"/>
</dbReference>
<dbReference type="PANTHER" id="PTHR11062">
    <property type="entry name" value="EXOSTOSIN HEPARAN SULFATE GLYCOSYLTRANSFERASE -RELATED"/>
    <property type="match status" value="1"/>
</dbReference>
<feature type="signal peptide" evidence="2">
    <location>
        <begin position="1"/>
        <end position="21"/>
    </location>
</feature>
<evidence type="ECO:0000256" key="2">
    <source>
        <dbReference type="SAM" id="SignalP"/>
    </source>
</evidence>
<dbReference type="AlphaFoldDB" id="A0A813L0L3"/>
<dbReference type="InterPro" id="IPR004263">
    <property type="entry name" value="Exostosin"/>
</dbReference>
<dbReference type="PANTHER" id="PTHR11062:SF281">
    <property type="entry name" value="EXOSTOSIN-LIKE 2"/>
    <property type="match status" value="1"/>
</dbReference>
<gene>
    <name evidence="4" type="ORF">PGLA2088_LOCUS37689</name>
    <name evidence="5" type="ORF">PGLA2088_LOCUS48962</name>
</gene>
<feature type="domain" description="Exostosin GT47" evidence="3">
    <location>
        <begin position="161"/>
        <end position="450"/>
    </location>
</feature>
<dbReference type="Proteomes" id="UP000626109">
    <property type="component" value="Unassembled WGS sequence"/>
</dbReference>
<evidence type="ECO:0000313" key="6">
    <source>
        <dbReference type="Proteomes" id="UP000626109"/>
    </source>
</evidence>
<proteinExistence type="inferred from homology"/>
<accession>A0A813L0L3</accession>
<evidence type="ECO:0000313" key="5">
    <source>
        <dbReference type="EMBL" id="CAE8737903.1"/>
    </source>
</evidence>
<comment type="caution">
    <text evidence="4">The sequence shown here is derived from an EMBL/GenBank/DDBJ whole genome shotgun (WGS) entry which is preliminary data.</text>
</comment>
<dbReference type="EMBL" id="CAJNNW010036843">
    <property type="protein sequence ID" value="CAE8737903.1"/>
    <property type="molecule type" value="Genomic_DNA"/>
</dbReference>
<evidence type="ECO:0000259" key="3">
    <source>
        <dbReference type="Pfam" id="PF03016"/>
    </source>
</evidence>
<reference evidence="4" key="1">
    <citation type="submission" date="2021-02" db="EMBL/GenBank/DDBJ databases">
        <authorList>
            <person name="Dougan E. K."/>
            <person name="Rhodes N."/>
            <person name="Thang M."/>
            <person name="Chan C."/>
        </authorList>
    </citation>
    <scope>NUCLEOTIDE SEQUENCE</scope>
</reference>
<evidence type="ECO:0000313" key="4">
    <source>
        <dbReference type="EMBL" id="CAE8713828.1"/>
    </source>
</evidence>
<evidence type="ECO:0000256" key="1">
    <source>
        <dbReference type="ARBA" id="ARBA00010271"/>
    </source>
</evidence>
<keyword evidence="2" id="KW-0732">Signal</keyword>
<sequence length="535" mass="61156">MWGSLLLLCVLSELHRGGSSSAYVESNPVSLPCEGGLSVAGLPEEFFSKFEDFQRKYLRDSLTRSREFLYMIYERKFLPNFEEAQQRCLLPVLEIMMSSVLASSVDYSLEDAKGLYSLAVQIAQEAPEDSGASDLLTAWERDTVHIYPFLFGMRPNACHGSSLKVFVYDVPENLTSQPLHCVTGQWGTEVLFHHFFLNSACRTTDPSEADFFYVPIYATCLFTKQELDNDQDAASKIWDPLINFLSSQPWFTRRRQTDHIFLFADGQSARVWDSYDLVRSEAIFMMVESKCPTWGEAMRRYTDVKSCSSSWKDILISGHIDHGRAEVMRRHNKPSESRELLVTFHGRHAGNSEFYGNCAVRDNVMELAELDGVDVGGFVDDYLERKGNSHFCLIPGGTSPWTNQLYESILCGCIPVILSDEYEVAFQHILDWSRFSIKWPEAAVGEELYEFLASFTAPQLSAMKSEVDAHSCWFDYFSESRDCSPYLAVLNALEERKRRFPDPGWSRFWNVPASLANSLPKRTTRFHSYNESYLL</sequence>
<dbReference type="InterPro" id="IPR040911">
    <property type="entry name" value="Exostosin_GT47"/>
</dbReference>
<dbReference type="EMBL" id="CAJNNW010032531">
    <property type="protein sequence ID" value="CAE8713828.1"/>
    <property type="molecule type" value="Genomic_DNA"/>
</dbReference>
<comment type="similarity">
    <text evidence="1">Belongs to the glycosyltransferase 47 family.</text>
</comment>
<dbReference type="GO" id="GO:0016757">
    <property type="term" value="F:glycosyltransferase activity"/>
    <property type="evidence" value="ECO:0007669"/>
    <property type="project" value="InterPro"/>
</dbReference>
<organism evidence="4 6">
    <name type="scientific">Polarella glacialis</name>
    <name type="common">Dinoflagellate</name>
    <dbReference type="NCBI Taxonomy" id="89957"/>
    <lineage>
        <taxon>Eukaryota</taxon>
        <taxon>Sar</taxon>
        <taxon>Alveolata</taxon>
        <taxon>Dinophyceae</taxon>
        <taxon>Suessiales</taxon>
        <taxon>Suessiaceae</taxon>
        <taxon>Polarella</taxon>
    </lineage>
</organism>
<feature type="chain" id="PRO_5035596798" description="Exostosin GT47 domain-containing protein" evidence="2">
    <location>
        <begin position="22"/>
        <end position="535"/>
    </location>
</feature>